<dbReference type="AlphaFoldDB" id="A0A2N3Q1Z1"/>
<protein>
    <submittedName>
        <fullName evidence="5">Transcriptional regulator</fullName>
    </submittedName>
</protein>
<dbReference type="NCBIfam" id="NF033788">
    <property type="entry name" value="HTH_metalloreg"/>
    <property type="match status" value="1"/>
</dbReference>
<reference evidence="6" key="1">
    <citation type="submission" date="2017-12" db="EMBL/GenBank/DDBJ databases">
        <title>Draft genome sequence of Telmatospirillum siberiense 26-4b1T, an acidotolerant peatland alphaproteobacterium potentially involved in sulfur cycling.</title>
        <authorList>
            <person name="Hausmann B."/>
            <person name="Pjevac P."/>
            <person name="Schreck K."/>
            <person name="Herbold C.W."/>
            <person name="Daims H."/>
            <person name="Wagner M."/>
            <person name="Pester M."/>
            <person name="Loy A."/>
        </authorList>
    </citation>
    <scope>NUCLEOTIDE SEQUENCE [LARGE SCALE GENOMIC DNA]</scope>
    <source>
        <strain evidence="6">26-4b1</strain>
    </source>
</reference>
<keyword evidence="3" id="KW-0804">Transcription</keyword>
<dbReference type="CDD" id="cd00090">
    <property type="entry name" value="HTH_ARSR"/>
    <property type="match status" value="1"/>
</dbReference>
<name>A0A2N3Q1Z1_9PROT</name>
<dbReference type="SUPFAM" id="SSF46785">
    <property type="entry name" value="Winged helix' DNA-binding domain"/>
    <property type="match status" value="1"/>
</dbReference>
<dbReference type="InterPro" id="IPR051011">
    <property type="entry name" value="Metal_resp_trans_reg"/>
</dbReference>
<dbReference type="InterPro" id="IPR036388">
    <property type="entry name" value="WH-like_DNA-bd_sf"/>
</dbReference>
<keyword evidence="6" id="KW-1185">Reference proteome</keyword>
<evidence type="ECO:0000256" key="1">
    <source>
        <dbReference type="ARBA" id="ARBA00023015"/>
    </source>
</evidence>
<dbReference type="PANTHER" id="PTHR43132">
    <property type="entry name" value="ARSENICAL RESISTANCE OPERON REPRESSOR ARSR-RELATED"/>
    <property type="match status" value="1"/>
</dbReference>
<feature type="domain" description="HTH arsR-type" evidence="4">
    <location>
        <begin position="1"/>
        <end position="95"/>
    </location>
</feature>
<dbReference type="GO" id="GO:0003700">
    <property type="term" value="F:DNA-binding transcription factor activity"/>
    <property type="evidence" value="ECO:0007669"/>
    <property type="project" value="InterPro"/>
</dbReference>
<dbReference type="PROSITE" id="PS50987">
    <property type="entry name" value="HTH_ARSR_2"/>
    <property type="match status" value="1"/>
</dbReference>
<dbReference type="PANTHER" id="PTHR43132:SF2">
    <property type="entry name" value="ARSENICAL RESISTANCE OPERON REPRESSOR ARSR-RELATED"/>
    <property type="match status" value="1"/>
</dbReference>
<gene>
    <name evidence="5" type="ORF">CWS72_01645</name>
</gene>
<dbReference type="GO" id="GO:0003677">
    <property type="term" value="F:DNA binding"/>
    <property type="evidence" value="ECO:0007669"/>
    <property type="project" value="UniProtKB-KW"/>
</dbReference>
<dbReference type="Gene3D" id="1.10.10.10">
    <property type="entry name" value="Winged helix-like DNA-binding domain superfamily/Winged helix DNA-binding domain"/>
    <property type="match status" value="1"/>
</dbReference>
<evidence type="ECO:0000313" key="5">
    <source>
        <dbReference type="EMBL" id="PKU26674.1"/>
    </source>
</evidence>
<sequence>MDEKIIIAALSALAQESRLRVFRLLVTAGPPGLPAGQIAEELAVPANTLSFHLSLLKNAGLVSVRREGRSLIYSADYDQSRSLVDYLTENCCSRQPCCE</sequence>
<evidence type="ECO:0000256" key="2">
    <source>
        <dbReference type="ARBA" id="ARBA00023125"/>
    </source>
</evidence>
<keyword evidence="2" id="KW-0238">DNA-binding</keyword>
<dbReference type="InterPro" id="IPR011991">
    <property type="entry name" value="ArsR-like_HTH"/>
</dbReference>
<evidence type="ECO:0000256" key="3">
    <source>
        <dbReference type="ARBA" id="ARBA00023163"/>
    </source>
</evidence>
<dbReference type="InterPro" id="IPR001845">
    <property type="entry name" value="HTH_ArsR_DNA-bd_dom"/>
</dbReference>
<evidence type="ECO:0000313" key="6">
    <source>
        <dbReference type="Proteomes" id="UP000233293"/>
    </source>
</evidence>
<organism evidence="5 6">
    <name type="scientific">Telmatospirillum siberiense</name>
    <dbReference type="NCBI Taxonomy" id="382514"/>
    <lineage>
        <taxon>Bacteria</taxon>
        <taxon>Pseudomonadati</taxon>
        <taxon>Pseudomonadota</taxon>
        <taxon>Alphaproteobacteria</taxon>
        <taxon>Rhodospirillales</taxon>
        <taxon>Rhodospirillaceae</taxon>
        <taxon>Telmatospirillum</taxon>
    </lineage>
</organism>
<dbReference type="EMBL" id="PIUM01000001">
    <property type="protein sequence ID" value="PKU26674.1"/>
    <property type="molecule type" value="Genomic_DNA"/>
</dbReference>
<keyword evidence="1" id="KW-0805">Transcription regulation</keyword>
<dbReference type="PRINTS" id="PR00778">
    <property type="entry name" value="HTHARSR"/>
</dbReference>
<dbReference type="Pfam" id="PF12840">
    <property type="entry name" value="HTH_20"/>
    <property type="match status" value="1"/>
</dbReference>
<dbReference type="Proteomes" id="UP000233293">
    <property type="component" value="Unassembled WGS sequence"/>
</dbReference>
<dbReference type="OrthoDB" id="9804742at2"/>
<proteinExistence type="predicted"/>
<dbReference type="InterPro" id="IPR036390">
    <property type="entry name" value="WH_DNA-bd_sf"/>
</dbReference>
<evidence type="ECO:0000259" key="4">
    <source>
        <dbReference type="PROSITE" id="PS50987"/>
    </source>
</evidence>
<comment type="caution">
    <text evidence="5">The sequence shown here is derived from an EMBL/GenBank/DDBJ whole genome shotgun (WGS) entry which is preliminary data.</text>
</comment>
<accession>A0A2N3Q1Z1</accession>
<dbReference type="SMART" id="SM00418">
    <property type="entry name" value="HTH_ARSR"/>
    <property type="match status" value="1"/>
</dbReference>
<dbReference type="RefSeq" id="WP_101248903.1">
    <property type="nucleotide sequence ID" value="NZ_PIUM01000001.1"/>
</dbReference>